<dbReference type="Proteomes" id="UP000196581">
    <property type="component" value="Unassembled WGS sequence"/>
</dbReference>
<evidence type="ECO:0000259" key="1">
    <source>
        <dbReference type="PROSITE" id="PS51186"/>
    </source>
</evidence>
<protein>
    <submittedName>
        <fullName evidence="2">ElaA protein</fullName>
    </submittedName>
</protein>
<dbReference type="InterPro" id="IPR000182">
    <property type="entry name" value="GNAT_dom"/>
</dbReference>
<dbReference type="Pfam" id="PF13673">
    <property type="entry name" value="Acetyltransf_10"/>
    <property type="match status" value="1"/>
</dbReference>
<dbReference type="SUPFAM" id="SSF55729">
    <property type="entry name" value="Acyl-CoA N-acyltransferases (Nat)"/>
    <property type="match status" value="1"/>
</dbReference>
<dbReference type="AlphaFoldDB" id="A0A1X6XES7"/>
<dbReference type="InterPro" id="IPR016181">
    <property type="entry name" value="Acyl_CoA_acyltransferase"/>
</dbReference>
<evidence type="ECO:0000313" key="2">
    <source>
        <dbReference type="EMBL" id="SLM97656.1"/>
    </source>
</evidence>
<dbReference type="GO" id="GO:0016747">
    <property type="term" value="F:acyltransferase activity, transferring groups other than amino-acyl groups"/>
    <property type="evidence" value="ECO:0007669"/>
    <property type="project" value="InterPro"/>
</dbReference>
<keyword evidence="3" id="KW-1185">Reference proteome</keyword>
<gene>
    <name evidence="2" type="ORF">FM105_07460</name>
</gene>
<evidence type="ECO:0000313" key="3">
    <source>
        <dbReference type="Proteomes" id="UP000196581"/>
    </source>
</evidence>
<feature type="domain" description="N-acetyltransferase" evidence="1">
    <location>
        <begin position="64"/>
        <end position="196"/>
    </location>
</feature>
<organism evidence="2 3">
    <name type="scientific">Brevibacterium yomogidense</name>
    <dbReference type="NCBI Taxonomy" id="946573"/>
    <lineage>
        <taxon>Bacteria</taxon>
        <taxon>Bacillati</taxon>
        <taxon>Actinomycetota</taxon>
        <taxon>Actinomycetes</taxon>
        <taxon>Micrococcales</taxon>
        <taxon>Brevibacteriaceae</taxon>
        <taxon>Brevibacterium</taxon>
    </lineage>
</organism>
<proteinExistence type="predicted"/>
<reference evidence="3" key="1">
    <citation type="submission" date="2017-02" db="EMBL/GenBank/DDBJ databases">
        <authorList>
            <person name="Dridi B."/>
        </authorList>
    </citation>
    <scope>NUCLEOTIDE SEQUENCE [LARGE SCALE GENOMIC DNA]</scope>
    <source>
        <strain evidence="3">B Co 03.10</strain>
    </source>
</reference>
<dbReference type="Gene3D" id="3.40.630.30">
    <property type="match status" value="1"/>
</dbReference>
<sequence length="199" mass="21056">MTDRQSVRHPVVSTAEAGSGTRTVSADGWVLTSTSGLTLPELYGILQLRSRVFIVEQECVYLDLDGVDLLPDTLHLFLPAEGPVLRPAEDSHGGDTGLSAEPQAYARILPDGYEDGPAARPGARSVGRVVTSPDARGRGLGRLLLQETVRLFGQQDLTLNAQSHLVGYYGGCGFSVSGPGFLEDGIPHVPMHRPGSPGA</sequence>
<dbReference type="EMBL" id="FWFF01000013">
    <property type="protein sequence ID" value="SLM97656.1"/>
    <property type="molecule type" value="Genomic_DNA"/>
</dbReference>
<dbReference type="PROSITE" id="PS51186">
    <property type="entry name" value="GNAT"/>
    <property type="match status" value="1"/>
</dbReference>
<name>A0A1X6XES7_9MICO</name>
<accession>A0A1X6XES7</accession>